<proteinExistence type="inferred from homology"/>
<evidence type="ECO:0000313" key="3">
    <source>
        <dbReference type="Ensembl" id="ENSMODP00000059973.1"/>
    </source>
</evidence>
<feature type="region of interest" description="Disordered" evidence="2">
    <location>
        <begin position="1"/>
        <end position="33"/>
    </location>
</feature>
<dbReference type="Ensembl" id="ENSMODT00000083231.1">
    <property type="protein sequence ID" value="ENSMODP00000059973.1"/>
    <property type="gene ID" value="ENSMODG00000048529.1"/>
</dbReference>
<organism evidence="3 4">
    <name type="scientific">Monodelphis domestica</name>
    <name type="common">Gray short-tailed opossum</name>
    <dbReference type="NCBI Taxonomy" id="13616"/>
    <lineage>
        <taxon>Eukaryota</taxon>
        <taxon>Metazoa</taxon>
        <taxon>Chordata</taxon>
        <taxon>Craniata</taxon>
        <taxon>Vertebrata</taxon>
        <taxon>Euteleostomi</taxon>
        <taxon>Mammalia</taxon>
        <taxon>Metatheria</taxon>
        <taxon>Didelphimorphia</taxon>
        <taxon>Didelphidae</taxon>
        <taxon>Monodelphis</taxon>
    </lineage>
</organism>
<dbReference type="Bgee" id="ENSMODG00000048529">
    <property type="expression patterns" value="Expressed in testis and 8 other cell types or tissues"/>
</dbReference>
<feature type="compositionally biased region" description="Basic and acidic residues" evidence="2">
    <location>
        <begin position="17"/>
        <end position="30"/>
    </location>
</feature>
<protein>
    <submittedName>
        <fullName evidence="3">Uncharacterized protein</fullName>
    </submittedName>
</protein>
<evidence type="ECO:0000256" key="2">
    <source>
        <dbReference type="SAM" id="MobiDB-lite"/>
    </source>
</evidence>
<reference evidence="3" key="3">
    <citation type="submission" date="2025-09" db="UniProtKB">
        <authorList>
            <consortium name="Ensembl"/>
        </authorList>
    </citation>
    <scope>IDENTIFICATION</scope>
</reference>
<accession>A0A5F8HLB4</accession>
<evidence type="ECO:0000313" key="4">
    <source>
        <dbReference type="Proteomes" id="UP000002280"/>
    </source>
</evidence>
<dbReference type="STRING" id="13616.ENSMODP00000059973"/>
<dbReference type="PANTHER" id="PTHR15359">
    <property type="entry name" value="IG-LIKE DOMAIN-CONTAINING PROTEIN"/>
    <property type="match status" value="1"/>
</dbReference>
<dbReference type="Proteomes" id="UP000002280">
    <property type="component" value="Chromosome 2"/>
</dbReference>
<name>A0A5F8HLB4_MONDO</name>
<dbReference type="InParanoid" id="A0A5F8HLB4"/>
<keyword evidence="4" id="KW-1185">Reference proteome</keyword>
<reference evidence="3 4" key="1">
    <citation type="journal article" date="2007" name="Nature">
        <title>Genome of the marsupial Monodelphis domestica reveals innovation in non-coding sequences.</title>
        <authorList>
            <person name="Mikkelsen T.S."/>
            <person name="Wakefield M.J."/>
            <person name="Aken B."/>
            <person name="Amemiya C.T."/>
            <person name="Chang J.L."/>
            <person name="Duke S."/>
            <person name="Garber M."/>
            <person name="Gentles A.J."/>
            <person name="Goodstadt L."/>
            <person name="Heger A."/>
            <person name="Jurka J."/>
            <person name="Kamal M."/>
            <person name="Mauceli E."/>
            <person name="Searle S.M."/>
            <person name="Sharpe T."/>
            <person name="Baker M.L."/>
            <person name="Batzer M.A."/>
            <person name="Benos P.V."/>
            <person name="Belov K."/>
            <person name="Clamp M."/>
            <person name="Cook A."/>
            <person name="Cuff J."/>
            <person name="Das R."/>
            <person name="Davidow L."/>
            <person name="Deakin J.E."/>
            <person name="Fazzari M.J."/>
            <person name="Glass J.L."/>
            <person name="Grabherr M."/>
            <person name="Greally J.M."/>
            <person name="Gu W."/>
            <person name="Hore T.A."/>
            <person name="Huttley G.A."/>
            <person name="Kleber M."/>
            <person name="Jirtle R.L."/>
            <person name="Koina E."/>
            <person name="Lee J.T."/>
            <person name="Mahony S."/>
            <person name="Marra M.A."/>
            <person name="Miller R.D."/>
            <person name="Nicholls R.D."/>
            <person name="Oda M."/>
            <person name="Papenfuss A.T."/>
            <person name="Parra Z.E."/>
            <person name="Pollock D.D."/>
            <person name="Ray D.A."/>
            <person name="Schein J.E."/>
            <person name="Speed T.P."/>
            <person name="Thompson K."/>
            <person name="VandeBerg J.L."/>
            <person name="Wade C.M."/>
            <person name="Walker J.A."/>
            <person name="Waters P.D."/>
            <person name="Webber C."/>
            <person name="Weidman J.R."/>
            <person name="Xie X."/>
            <person name="Zody M.C."/>
            <person name="Baldwin J."/>
            <person name="Abdouelleil A."/>
            <person name="Abdulkadir J."/>
            <person name="Abebe A."/>
            <person name="Abera B."/>
            <person name="Abreu J."/>
            <person name="Acer S.C."/>
            <person name="Aftuck L."/>
            <person name="Alexander A."/>
            <person name="An P."/>
            <person name="Anderson E."/>
            <person name="Anderson S."/>
            <person name="Arachi H."/>
            <person name="Azer M."/>
            <person name="Bachantsang P."/>
            <person name="Barry A."/>
            <person name="Bayul T."/>
            <person name="Berlin A."/>
            <person name="Bessette D."/>
            <person name="Bloom T."/>
            <person name="Bloom T."/>
            <person name="Boguslavskiy L."/>
            <person name="Bonnet C."/>
            <person name="Boukhgalter B."/>
            <person name="Bourzgui I."/>
            <person name="Brown A."/>
            <person name="Cahill P."/>
            <person name="Channer S."/>
            <person name="Cheshatsang Y."/>
            <person name="Chuda L."/>
            <person name="Citroen M."/>
            <person name="Collymore A."/>
            <person name="Cooke P."/>
            <person name="Costello M."/>
            <person name="D'Aco K."/>
            <person name="Daza R."/>
            <person name="De Haan G."/>
            <person name="DeGray S."/>
            <person name="DeMaso C."/>
            <person name="Dhargay N."/>
            <person name="Dooley K."/>
            <person name="Dooley E."/>
            <person name="Doricent M."/>
            <person name="Dorje P."/>
            <person name="Dorjee K."/>
            <person name="Dupes A."/>
            <person name="Elong R."/>
            <person name="Falk J."/>
            <person name="Farina A."/>
            <person name="Faro S."/>
            <person name="Ferguson D."/>
            <person name="Fisher S."/>
            <person name="Foley C.D."/>
            <person name="Franke A."/>
            <person name="Friedrich D."/>
            <person name="Gadbois L."/>
            <person name="Gearin G."/>
            <person name="Gearin C.R."/>
            <person name="Giannoukos G."/>
            <person name="Goode T."/>
            <person name="Graham J."/>
            <person name="Grandbois E."/>
            <person name="Grewal S."/>
            <person name="Gyaltsen K."/>
            <person name="Hafez N."/>
            <person name="Hagos B."/>
            <person name="Hall J."/>
            <person name="Henson C."/>
            <person name="Hollinger A."/>
            <person name="Honan T."/>
            <person name="Huard M.D."/>
            <person name="Hughes L."/>
            <person name="Hurhula B."/>
            <person name="Husby M.E."/>
            <person name="Kamat A."/>
            <person name="Kanga B."/>
            <person name="Kashin S."/>
            <person name="Khazanovich D."/>
            <person name="Kisner P."/>
            <person name="Lance K."/>
            <person name="Lara M."/>
            <person name="Lee W."/>
            <person name="Lennon N."/>
            <person name="Letendre F."/>
            <person name="LeVine R."/>
            <person name="Lipovsky A."/>
            <person name="Liu X."/>
            <person name="Liu J."/>
            <person name="Liu S."/>
            <person name="Lokyitsang T."/>
            <person name="Lokyitsang Y."/>
            <person name="Lubonja R."/>
            <person name="Lui A."/>
            <person name="MacDonald P."/>
            <person name="Magnisalis V."/>
            <person name="Maru K."/>
            <person name="Matthews C."/>
            <person name="McCusker W."/>
            <person name="McDonough S."/>
            <person name="Mehta T."/>
            <person name="Meldrim J."/>
            <person name="Meneus L."/>
            <person name="Mihai O."/>
            <person name="Mihalev A."/>
            <person name="Mihova T."/>
            <person name="Mittelman R."/>
            <person name="Mlenga V."/>
            <person name="Montmayeur A."/>
            <person name="Mulrain L."/>
            <person name="Navidi A."/>
            <person name="Naylor J."/>
            <person name="Negash T."/>
            <person name="Nguyen T."/>
            <person name="Nguyen N."/>
            <person name="Nicol R."/>
            <person name="Norbu C."/>
            <person name="Norbu N."/>
            <person name="Novod N."/>
            <person name="O'Neill B."/>
            <person name="Osman S."/>
            <person name="Markiewicz E."/>
            <person name="Oyono O.L."/>
            <person name="Patti C."/>
            <person name="Phunkhang P."/>
            <person name="Pierre F."/>
            <person name="Priest M."/>
            <person name="Raghuraman S."/>
            <person name="Rege F."/>
            <person name="Reyes R."/>
            <person name="Rise C."/>
            <person name="Rogov P."/>
            <person name="Ross K."/>
            <person name="Ryan E."/>
            <person name="Settipalli S."/>
            <person name="Shea T."/>
            <person name="Sherpa N."/>
            <person name="Shi L."/>
            <person name="Shih D."/>
            <person name="Sparrow T."/>
            <person name="Spaulding J."/>
            <person name="Stalker J."/>
            <person name="Stange-Thomann N."/>
            <person name="Stavropoulos S."/>
            <person name="Stone C."/>
            <person name="Strader C."/>
            <person name="Tesfaye S."/>
            <person name="Thomson T."/>
            <person name="Thoulutsang Y."/>
            <person name="Thoulutsang D."/>
            <person name="Topham K."/>
            <person name="Topping I."/>
            <person name="Tsamla T."/>
            <person name="Vassiliev H."/>
            <person name="Vo A."/>
            <person name="Wangchuk T."/>
            <person name="Wangdi T."/>
            <person name="Weiand M."/>
            <person name="Wilkinson J."/>
            <person name="Wilson A."/>
            <person name="Yadav S."/>
            <person name="Young G."/>
            <person name="Yu Q."/>
            <person name="Zembek L."/>
            <person name="Zhong D."/>
            <person name="Zimmer A."/>
            <person name="Zwirko Z."/>
            <person name="Jaffe D.B."/>
            <person name="Alvarez P."/>
            <person name="Brockman W."/>
            <person name="Butler J."/>
            <person name="Chin C."/>
            <person name="Gnerre S."/>
            <person name="MacCallum I."/>
            <person name="Graves J.A."/>
            <person name="Ponting C.P."/>
            <person name="Breen M."/>
            <person name="Samollow P.B."/>
            <person name="Lander E.S."/>
            <person name="Lindblad-Toh K."/>
        </authorList>
    </citation>
    <scope>NUCLEOTIDE SEQUENCE [LARGE SCALE GENOMIC DNA]</scope>
</reference>
<reference evidence="3" key="2">
    <citation type="submission" date="2025-08" db="UniProtKB">
        <authorList>
            <consortium name="Ensembl"/>
        </authorList>
    </citation>
    <scope>IDENTIFICATION</scope>
</reference>
<evidence type="ECO:0000256" key="1">
    <source>
        <dbReference type="ARBA" id="ARBA00038017"/>
    </source>
</evidence>
<sequence length="89" mass="10169">MSEFSTESPKTKQASGSEEKENMDVKKGKVDEDEEIDIDVMMAPETERAAVAIQGKFRDYQKKTKFDLDSSPISDTYWLLTLQHSQAMF</sequence>
<dbReference type="AlphaFoldDB" id="A0A5F8HLB4"/>
<feature type="compositionally biased region" description="Polar residues" evidence="2">
    <location>
        <begin position="1"/>
        <end position="16"/>
    </location>
</feature>
<comment type="similarity">
    <text evidence="1">Belongs to the PCP4 family.</text>
</comment>
<dbReference type="PANTHER" id="PTHR15359:SF5">
    <property type="entry name" value="PURKINJE CELL PROTEIN 4-LIKE PROTEIN 1"/>
    <property type="match status" value="1"/>
</dbReference>
<dbReference type="InterPro" id="IPR052142">
    <property type="entry name" value="Calmodulin_Regulator_PCP4-like"/>
</dbReference>